<evidence type="ECO:0000259" key="4">
    <source>
        <dbReference type="Pfam" id="PF07687"/>
    </source>
</evidence>
<name>A0ABV6AWU6_9DEIO</name>
<evidence type="ECO:0000313" key="5">
    <source>
        <dbReference type="EMBL" id="MFB9991175.1"/>
    </source>
</evidence>
<keyword evidence="5" id="KW-0224">Dipeptidase</keyword>
<dbReference type="SUPFAM" id="SSF53187">
    <property type="entry name" value="Zn-dependent exopeptidases"/>
    <property type="match status" value="1"/>
</dbReference>
<dbReference type="EC" id="3.4.13.-" evidence="5"/>
<comment type="caution">
    <text evidence="5">The sequence shown here is derived from an EMBL/GenBank/DDBJ whole genome shotgun (WGS) entry which is preliminary data.</text>
</comment>
<keyword evidence="6" id="KW-1185">Reference proteome</keyword>
<dbReference type="RefSeq" id="WP_380005842.1">
    <property type="nucleotide sequence ID" value="NZ_JBHLYR010000013.1"/>
</dbReference>
<organism evidence="5 6">
    <name type="scientific">Deinococcus oregonensis</name>
    <dbReference type="NCBI Taxonomy" id="1805970"/>
    <lineage>
        <taxon>Bacteria</taxon>
        <taxon>Thermotogati</taxon>
        <taxon>Deinococcota</taxon>
        <taxon>Deinococci</taxon>
        <taxon>Deinococcales</taxon>
        <taxon>Deinococcaceae</taxon>
        <taxon>Deinococcus</taxon>
    </lineage>
</organism>
<evidence type="ECO:0000313" key="6">
    <source>
        <dbReference type="Proteomes" id="UP001589733"/>
    </source>
</evidence>
<dbReference type="PANTHER" id="PTHR43270">
    <property type="entry name" value="BETA-ALA-HIS DIPEPTIDASE"/>
    <property type="match status" value="1"/>
</dbReference>
<dbReference type="Gene3D" id="3.40.630.10">
    <property type="entry name" value="Zn peptidases"/>
    <property type="match status" value="1"/>
</dbReference>
<accession>A0ABV6AWU6</accession>
<dbReference type="InterPro" id="IPR011650">
    <property type="entry name" value="Peptidase_M20_dimer"/>
</dbReference>
<keyword evidence="2" id="KW-0479">Metal-binding</keyword>
<dbReference type="NCBIfam" id="NF006053">
    <property type="entry name" value="PRK08201.1"/>
    <property type="match status" value="1"/>
</dbReference>
<dbReference type="InterPro" id="IPR002933">
    <property type="entry name" value="Peptidase_M20"/>
</dbReference>
<dbReference type="EMBL" id="JBHLYR010000013">
    <property type="protein sequence ID" value="MFB9991175.1"/>
    <property type="molecule type" value="Genomic_DNA"/>
</dbReference>
<proteinExistence type="predicted"/>
<sequence length="479" mass="51564">MSGPSEAPADTAQTALAQVLAVLKARADSSLAELIEFASLPSISAQSQHAPDMQRAAEWLASRLRQAGLSTVELWPTAGHPAVYAEWLGAKGAPTILVYGHYDVQPPDPLERWKTPPFTPTVVGERIYGRGVSDDKAPLLLTVQVADAYLAATGRLPVNVKFLFEGEEEMGSAHLPALVAERAERLGADFVLSADGGMWSAETPSLTVSARGIAALEFTVRGPAKDLHSGRHGGSVHNPLHAIATLVASLHDERGQVAVDGFYDGVEERTPEQRHSTAQLPFSDEAYLIQTGAPSVYGEEGFGTLERQWHRPTLELNGLWGGYTGEGSKTVLPSEAHAKVTCRLVPGQDPARISALIEAHLQAHLPPGVTLEVRLSDHQARAYHLPPDHLGGQVARQVLAEVYGQAPLEVGMGGSIPVLETFLGTLGLHTVFFSFAVGDEDIHAPNEFFRIARLAQGQESWARYWWNLAESAAQQEPRA</sequence>
<keyword evidence="1" id="KW-0645">Protease</keyword>
<gene>
    <name evidence="5" type="ORF">ACFFLM_04145</name>
</gene>
<dbReference type="InterPro" id="IPR051458">
    <property type="entry name" value="Cyt/Met_Dipeptidase"/>
</dbReference>
<dbReference type="Pfam" id="PF07687">
    <property type="entry name" value="M20_dimer"/>
    <property type="match status" value="1"/>
</dbReference>
<keyword evidence="3 5" id="KW-0378">Hydrolase</keyword>
<evidence type="ECO:0000256" key="2">
    <source>
        <dbReference type="ARBA" id="ARBA00022723"/>
    </source>
</evidence>
<dbReference type="Gene3D" id="3.30.70.360">
    <property type="match status" value="1"/>
</dbReference>
<evidence type="ECO:0000256" key="3">
    <source>
        <dbReference type="ARBA" id="ARBA00022801"/>
    </source>
</evidence>
<reference evidence="5 6" key="1">
    <citation type="submission" date="2024-09" db="EMBL/GenBank/DDBJ databases">
        <authorList>
            <person name="Sun Q."/>
            <person name="Mori K."/>
        </authorList>
    </citation>
    <scope>NUCLEOTIDE SEQUENCE [LARGE SCALE GENOMIC DNA]</scope>
    <source>
        <strain evidence="5 6">JCM 13503</strain>
    </source>
</reference>
<feature type="domain" description="Peptidase M20 dimerisation" evidence="4">
    <location>
        <begin position="210"/>
        <end position="368"/>
    </location>
</feature>
<dbReference type="Proteomes" id="UP001589733">
    <property type="component" value="Unassembled WGS sequence"/>
</dbReference>
<dbReference type="NCBIfam" id="NF005914">
    <property type="entry name" value="PRK07907.1"/>
    <property type="match status" value="1"/>
</dbReference>
<dbReference type="GO" id="GO:0016805">
    <property type="term" value="F:dipeptidase activity"/>
    <property type="evidence" value="ECO:0007669"/>
    <property type="project" value="UniProtKB-KW"/>
</dbReference>
<dbReference type="Pfam" id="PF01546">
    <property type="entry name" value="Peptidase_M20"/>
    <property type="match status" value="1"/>
</dbReference>
<dbReference type="PANTHER" id="PTHR43270:SF12">
    <property type="entry name" value="SUCCINYL-DIAMINOPIMELATE DESUCCINYLASE"/>
    <property type="match status" value="1"/>
</dbReference>
<evidence type="ECO:0000256" key="1">
    <source>
        <dbReference type="ARBA" id="ARBA00022670"/>
    </source>
</evidence>
<dbReference type="NCBIfam" id="NF006579">
    <property type="entry name" value="PRK09104.1"/>
    <property type="match status" value="1"/>
</dbReference>
<protein>
    <submittedName>
        <fullName evidence="5">Dipeptidase</fullName>
        <ecNumber evidence="5">3.4.13.-</ecNumber>
    </submittedName>
</protein>